<evidence type="ECO:0000259" key="2">
    <source>
        <dbReference type="PROSITE" id="PS51387"/>
    </source>
</evidence>
<dbReference type="PANTHER" id="PTHR43762:SF1">
    <property type="entry name" value="D-ARABINONO-1,4-LACTONE OXIDASE"/>
    <property type="match status" value="1"/>
</dbReference>
<feature type="domain" description="FAD-binding PCMH-type" evidence="2">
    <location>
        <begin position="13"/>
        <end position="182"/>
    </location>
</feature>
<dbReference type="InterPro" id="IPR016169">
    <property type="entry name" value="FAD-bd_PCMH_sub2"/>
</dbReference>
<dbReference type="PROSITE" id="PS51387">
    <property type="entry name" value="FAD_PCMH"/>
    <property type="match status" value="1"/>
</dbReference>
<accession>A0A1H0BG75</accession>
<dbReference type="STRING" id="1052260.SAMN05660199_00014"/>
<protein>
    <submittedName>
        <fullName evidence="3">L-gulonolactone oxidase</fullName>
    </submittedName>
</protein>
<keyword evidence="4" id="KW-1185">Reference proteome</keyword>
<name>A0A1H0BG75_9ACTN</name>
<dbReference type="GO" id="GO:0080049">
    <property type="term" value="F:L-gulono-1,4-lactone dehydrogenase activity"/>
    <property type="evidence" value="ECO:0007669"/>
    <property type="project" value="TreeGrafter"/>
</dbReference>
<dbReference type="NCBIfam" id="TIGR01679">
    <property type="entry name" value="bact_FAD_ox"/>
    <property type="match status" value="1"/>
</dbReference>
<dbReference type="Pfam" id="PF04030">
    <property type="entry name" value="ALO"/>
    <property type="match status" value="1"/>
</dbReference>
<dbReference type="Gene3D" id="3.30.43.10">
    <property type="entry name" value="Uridine Diphospho-n-acetylenolpyruvylglucosamine Reductase, domain 2"/>
    <property type="match status" value="1"/>
</dbReference>
<evidence type="ECO:0000313" key="4">
    <source>
        <dbReference type="Proteomes" id="UP000199088"/>
    </source>
</evidence>
<dbReference type="InterPro" id="IPR007173">
    <property type="entry name" value="ALO_C"/>
</dbReference>
<evidence type="ECO:0000256" key="1">
    <source>
        <dbReference type="ARBA" id="ARBA00023002"/>
    </source>
</evidence>
<sequence>MTPVRWRNWAGNQRAAGVEVVRPRTTGEIATVLHEASVAGRQVRPIGSGHSFSGIGRPEQVQLVLDRHADLVDITADGLVTAQAGMPLHRLNAVLAREGWALTNLGDIDRQTIAGALSTGTHGTGARFGGLATQVRALQLVTADGAVLDCAAAANADVFAVARVGLGALGVLSTVTLQAEPAFALHMEERPMPLAEVLEDLDGFMTSTDHVEFHWFPHTAMCLTKRNTRVPVSEGLSPLPRWQALWEDELLANGAYSGLIAAGRAVPALVPPLARFASTALSPRTATDLSHRVFVSTRRFRFREMEQAVPREAVPHLLRELARLTQARGWRLPIPTEVRYAAADDVPLSTSEGRDTAYVAVHVPARSDPTDYFTTFAALAGEVGGRPHWGKEHDLDAGALAQRYPRFAEFVAVRDRLDPTGVLSNAYLDRVLGAVSPERGPVGGRPSAPGC</sequence>
<dbReference type="SUPFAM" id="SSF56176">
    <property type="entry name" value="FAD-binding/transporter-associated domain-like"/>
    <property type="match status" value="1"/>
</dbReference>
<dbReference type="Gene3D" id="3.30.465.10">
    <property type="match status" value="1"/>
</dbReference>
<dbReference type="GO" id="GO:0003885">
    <property type="term" value="F:D-arabinono-1,4-lactone oxidase activity"/>
    <property type="evidence" value="ECO:0007669"/>
    <property type="project" value="InterPro"/>
</dbReference>
<dbReference type="GO" id="GO:0016020">
    <property type="term" value="C:membrane"/>
    <property type="evidence" value="ECO:0007669"/>
    <property type="project" value="InterPro"/>
</dbReference>
<dbReference type="InterPro" id="IPR016171">
    <property type="entry name" value="Vanillyl_alc_oxidase_C-sub2"/>
</dbReference>
<dbReference type="AlphaFoldDB" id="A0A1H0BG75"/>
<dbReference type="InterPro" id="IPR016166">
    <property type="entry name" value="FAD-bd_PCMH"/>
</dbReference>
<dbReference type="RefSeq" id="WP_091237666.1">
    <property type="nucleotide sequence ID" value="NZ_FNIR01000001.1"/>
</dbReference>
<dbReference type="OrthoDB" id="9800184at2"/>
<dbReference type="Gene3D" id="3.30.70.2520">
    <property type="match status" value="1"/>
</dbReference>
<dbReference type="Proteomes" id="UP000199088">
    <property type="component" value="Unassembled WGS sequence"/>
</dbReference>
<dbReference type="Gene3D" id="1.10.45.10">
    <property type="entry name" value="Vanillyl-alcohol Oxidase, Chain A, domain 4"/>
    <property type="match status" value="1"/>
</dbReference>
<gene>
    <name evidence="3" type="ORF">SAMN05660199_00014</name>
</gene>
<dbReference type="InterPro" id="IPR016167">
    <property type="entry name" value="FAD-bd_PCMH_sub1"/>
</dbReference>
<dbReference type="PIRSF" id="PIRSF000136">
    <property type="entry name" value="LGO_GLO"/>
    <property type="match status" value="1"/>
</dbReference>
<dbReference type="InterPro" id="IPR036318">
    <property type="entry name" value="FAD-bd_PCMH-like_sf"/>
</dbReference>
<keyword evidence="1" id="KW-0560">Oxidoreductase</keyword>
<proteinExistence type="predicted"/>
<reference evidence="4" key="1">
    <citation type="submission" date="2016-10" db="EMBL/GenBank/DDBJ databases">
        <authorList>
            <person name="Varghese N."/>
            <person name="Submissions S."/>
        </authorList>
    </citation>
    <scope>NUCLEOTIDE SEQUENCE [LARGE SCALE GENOMIC DNA]</scope>
    <source>
        <strain evidence="4">DSM 45843</strain>
    </source>
</reference>
<dbReference type="InterPro" id="IPR006094">
    <property type="entry name" value="Oxid_FAD_bind_N"/>
</dbReference>
<dbReference type="Pfam" id="PF01565">
    <property type="entry name" value="FAD_binding_4"/>
    <property type="match status" value="1"/>
</dbReference>
<dbReference type="EMBL" id="FNIR01000001">
    <property type="protein sequence ID" value="SDN44620.1"/>
    <property type="molecule type" value="Genomic_DNA"/>
</dbReference>
<evidence type="ECO:0000313" key="3">
    <source>
        <dbReference type="EMBL" id="SDN44620.1"/>
    </source>
</evidence>
<dbReference type="GO" id="GO:0071949">
    <property type="term" value="F:FAD binding"/>
    <property type="evidence" value="ECO:0007669"/>
    <property type="project" value="InterPro"/>
</dbReference>
<dbReference type="InterPro" id="IPR010031">
    <property type="entry name" value="FAD_lactone_oxidase-like"/>
</dbReference>
<dbReference type="PANTHER" id="PTHR43762">
    <property type="entry name" value="L-GULONOLACTONE OXIDASE"/>
    <property type="match status" value="1"/>
</dbReference>
<organism evidence="3 4">
    <name type="scientific">Klenkia soli</name>
    <dbReference type="NCBI Taxonomy" id="1052260"/>
    <lineage>
        <taxon>Bacteria</taxon>
        <taxon>Bacillati</taxon>
        <taxon>Actinomycetota</taxon>
        <taxon>Actinomycetes</taxon>
        <taxon>Geodermatophilales</taxon>
        <taxon>Geodermatophilaceae</taxon>
        <taxon>Klenkia</taxon>
    </lineage>
</organism>